<dbReference type="Proteomes" id="UP000184517">
    <property type="component" value="Unassembled WGS sequence"/>
</dbReference>
<sequence>MAPFSLACDASVILLGVIVRYDELSEELKSASFEFFYWFSRFEYVLKENGFLKSEEQGAKAEPSWYKFRDKFKDQYHASSEAKALIDLHPKRQVVLDGRSLEWVPVGLDHCNNDLCIVITMLCTIRNNLFHGGKHGDFEVDDKQRNLSLLRQAKSVLDQLATQFGYGGDYTRSY</sequence>
<dbReference type="STRING" id="1122206.SAMN02745753_00209"/>
<reference evidence="2" key="1">
    <citation type="submission" date="2016-11" db="EMBL/GenBank/DDBJ databases">
        <authorList>
            <person name="Varghese N."/>
            <person name="Submissions S."/>
        </authorList>
    </citation>
    <scope>NUCLEOTIDE SEQUENCE [LARGE SCALE GENOMIC DNA]</scope>
    <source>
        <strain evidence="2">DSM 16579</strain>
    </source>
</reference>
<dbReference type="RefSeq" id="WP_084122061.1">
    <property type="nucleotide sequence ID" value="NZ_FQVF01000002.1"/>
</dbReference>
<keyword evidence="2" id="KW-1185">Reference proteome</keyword>
<dbReference type="AlphaFoldDB" id="A0A1M4T537"/>
<protein>
    <recommendedName>
        <fullName evidence="3">Apea-like HEPN domain-containing protein</fullName>
    </recommendedName>
</protein>
<dbReference type="EMBL" id="FQVF01000002">
    <property type="protein sequence ID" value="SHE39511.1"/>
    <property type="molecule type" value="Genomic_DNA"/>
</dbReference>
<evidence type="ECO:0000313" key="1">
    <source>
        <dbReference type="EMBL" id="SHE39511.1"/>
    </source>
</evidence>
<evidence type="ECO:0008006" key="3">
    <source>
        <dbReference type="Google" id="ProtNLM"/>
    </source>
</evidence>
<gene>
    <name evidence="1" type="ORF">SAMN02745753_00209</name>
</gene>
<evidence type="ECO:0000313" key="2">
    <source>
        <dbReference type="Proteomes" id="UP000184517"/>
    </source>
</evidence>
<name>A0A1M4T537_9GAMM</name>
<accession>A0A1M4T537</accession>
<proteinExistence type="predicted"/>
<organism evidence="1 2">
    <name type="scientific">Marinomonas polaris DSM 16579</name>
    <dbReference type="NCBI Taxonomy" id="1122206"/>
    <lineage>
        <taxon>Bacteria</taxon>
        <taxon>Pseudomonadati</taxon>
        <taxon>Pseudomonadota</taxon>
        <taxon>Gammaproteobacteria</taxon>
        <taxon>Oceanospirillales</taxon>
        <taxon>Oceanospirillaceae</taxon>
        <taxon>Marinomonas</taxon>
    </lineage>
</organism>